<evidence type="ECO:0000259" key="9">
    <source>
        <dbReference type="SMART" id="SM00359"/>
    </source>
</evidence>
<comment type="similarity">
    <text evidence="8">Belongs to the glutamate 5-kinase family.</text>
</comment>
<keyword evidence="7 8" id="KW-0067">ATP-binding</keyword>
<dbReference type="GO" id="GO:0055129">
    <property type="term" value="P:L-proline biosynthetic process"/>
    <property type="evidence" value="ECO:0007669"/>
    <property type="project" value="UniProtKB-UniRule"/>
</dbReference>
<feature type="binding site" evidence="8">
    <location>
        <position position="152"/>
    </location>
    <ligand>
        <name>substrate</name>
    </ligand>
</feature>
<dbReference type="InterPro" id="IPR001057">
    <property type="entry name" value="Glu/AcGlu_kinase"/>
</dbReference>
<keyword evidence="11" id="KW-1185">Reference proteome</keyword>
<dbReference type="InterPro" id="IPR036393">
    <property type="entry name" value="AceGlu_kinase-like_sf"/>
</dbReference>
<dbReference type="SUPFAM" id="SSF88697">
    <property type="entry name" value="PUA domain-like"/>
    <property type="match status" value="1"/>
</dbReference>
<comment type="subcellular location">
    <subcellularLocation>
        <location evidence="8">Cytoplasm</location>
    </subcellularLocation>
</comment>
<keyword evidence="4 8" id="KW-0808">Transferase</keyword>
<dbReference type="PANTHER" id="PTHR43654:SF1">
    <property type="entry name" value="ISOPENTENYL PHOSPHATE KINASE"/>
    <property type="match status" value="1"/>
</dbReference>
<dbReference type="PROSITE" id="PS00902">
    <property type="entry name" value="GLUTAMATE_5_KINASE"/>
    <property type="match status" value="1"/>
</dbReference>
<dbReference type="Proteomes" id="UP000595220">
    <property type="component" value="Chromosome"/>
</dbReference>
<dbReference type="SUPFAM" id="SSF53633">
    <property type="entry name" value="Carbamate kinase-like"/>
    <property type="match status" value="1"/>
</dbReference>
<dbReference type="InterPro" id="IPR011529">
    <property type="entry name" value="Glu_5kinase"/>
</dbReference>
<evidence type="ECO:0000256" key="6">
    <source>
        <dbReference type="ARBA" id="ARBA00022777"/>
    </source>
</evidence>
<dbReference type="CDD" id="cd21157">
    <property type="entry name" value="PUA_G5K"/>
    <property type="match status" value="1"/>
</dbReference>
<keyword evidence="1 8" id="KW-0963">Cytoplasm</keyword>
<dbReference type="AlphaFoldDB" id="A0AAP9Y9D1"/>
<dbReference type="InterPro" id="IPR015947">
    <property type="entry name" value="PUA-like_sf"/>
</dbReference>
<dbReference type="SMART" id="SM00359">
    <property type="entry name" value="PUA"/>
    <property type="match status" value="1"/>
</dbReference>
<dbReference type="Pfam" id="PF01472">
    <property type="entry name" value="PUA"/>
    <property type="match status" value="1"/>
</dbReference>
<feature type="binding site" evidence="8">
    <location>
        <position position="53"/>
    </location>
    <ligand>
        <name>substrate</name>
    </ligand>
</feature>
<keyword evidence="3 8" id="KW-0641">Proline biosynthesis</keyword>
<dbReference type="InterPro" id="IPR001048">
    <property type="entry name" value="Asp/Glu/Uridylate_kinase"/>
</dbReference>
<name>A0AAP9Y9D1_9ACTO</name>
<evidence type="ECO:0000256" key="5">
    <source>
        <dbReference type="ARBA" id="ARBA00022741"/>
    </source>
</evidence>
<comment type="catalytic activity">
    <reaction evidence="8">
        <text>L-glutamate + ATP = L-glutamyl 5-phosphate + ADP</text>
        <dbReference type="Rhea" id="RHEA:14877"/>
        <dbReference type="ChEBI" id="CHEBI:29985"/>
        <dbReference type="ChEBI" id="CHEBI:30616"/>
        <dbReference type="ChEBI" id="CHEBI:58274"/>
        <dbReference type="ChEBI" id="CHEBI:456216"/>
        <dbReference type="EC" id="2.7.2.11"/>
    </reaction>
</comment>
<evidence type="ECO:0000256" key="4">
    <source>
        <dbReference type="ARBA" id="ARBA00022679"/>
    </source>
</evidence>
<dbReference type="InterPro" id="IPR005715">
    <property type="entry name" value="Glu_5kinase/COase_Synthase"/>
</dbReference>
<feature type="binding site" evidence="8">
    <location>
        <position position="140"/>
    </location>
    <ligand>
        <name>substrate</name>
    </ligand>
</feature>
<sequence>MSGISSASRIVVKIGSSSLTRLDGGLDLNRIDSVARLVSRWRGSEREVVIVSSGAVAAGLDPLGFSSKPKDLPSVQAAAAMGQGLLMARWTAAFQAHHLDVAQVLLTTEDVMRRDHYTNARAALVRLLGLGIVPILNENDAVTTRELRFGDNDRVAALIAQMIRADALVLLTDVDGLYTAPPDHPGARLVTRVSGADDLMSVLVTGAGSRVGTGGMATKVQAAMLATASGIGVQLACADNLEHVLSGECVGTWFEPSQERPASRRLWIAHAAPSRGEIVVDEGAARAIKERKKSLLVAGVSSVLGHFDAGDVVDVACPTGLIARGVSGYDSDTLAQIAGLGTPELHSAGYEHPRPAIHRDDLAVLGDAFSAVNAD</sequence>
<dbReference type="PIRSF" id="PIRSF000729">
    <property type="entry name" value="GK"/>
    <property type="match status" value="1"/>
</dbReference>
<dbReference type="HAMAP" id="MF_00456">
    <property type="entry name" value="ProB"/>
    <property type="match status" value="1"/>
</dbReference>
<protein>
    <recommendedName>
        <fullName evidence="8">Glutamate 5-kinase</fullName>
        <ecNumber evidence="8">2.7.2.11</ecNumber>
    </recommendedName>
    <alternativeName>
        <fullName evidence="8">Gamma-glutamyl kinase</fullName>
        <shortName evidence="8">GK</shortName>
    </alternativeName>
</protein>
<evidence type="ECO:0000256" key="7">
    <source>
        <dbReference type="ARBA" id="ARBA00022840"/>
    </source>
</evidence>
<evidence type="ECO:0000256" key="3">
    <source>
        <dbReference type="ARBA" id="ARBA00022650"/>
    </source>
</evidence>
<dbReference type="InterPro" id="IPR036974">
    <property type="entry name" value="PUA_sf"/>
</dbReference>
<dbReference type="Gene3D" id="3.40.1160.10">
    <property type="entry name" value="Acetylglutamate kinase-like"/>
    <property type="match status" value="1"/>
</dbReference>
<comment type="function">
    <text evidence="8">Catalyzes the transfer of a phosphate group to glutamate to form L-glutamate 5-phosphate.</text>
</comment>
<dbReference type="PANTHER" id="PTHR43654">
    <property type="entry name" value="GLUTAMATE 5-KINASE"/>
    <property type="match status" value="1"/>
</dbReference>
<evidence type="ECO:0000256" key="2">
    <source>
        <dbReference type="ARBA" id="ARBA00022605"/>
    </source>
</evidence>
<comment type="pathway">
    <text evidence="8">Amino-acid biosynthesis; L-proline biosynthesis; L-glutamate 5-semialdehyde from L-glutamate: step 1/2.</text>
</comment>
<dbReference type="FunFam" id="3.40.1160.10:FF:000018">
    <property type="entry name" value="Glutamate 5-kinase"/>
    <property type="match status" value="1"/>
</dbReference>
<feature type="binding site" evidence="8">
    <location>
        <position position="13"/>
    </location>
    <ligand>
        <name>ATP</name>
        <dbReference type="ChEBI" id="CHEBI:30616"/>
    </ligand>
</feature>
<evidence type="ECO:0000313" key="11">
    <source>
        <dbReference type="Proteomes" id="UP000595220"/>
    </source>
</evidence>
<reference evidence="10 11" key="1">
    <citation type="submission" date="2020-12" db="EMBL/GenBank/DDBJ databases">
        <title>FDA dAtabase for Regulatory Grade micrObial Sequences (FDA-ARGOS): Supporting development and validation of Infectious Disease Dx tests.</title>
        <authorList>
            <person name="Sproer C."/>
            <person name="Gronow S."/>
            <person name="Severitt S."/>
            <person name="Schroder I."/>
            <person name="Tallon L."/>
            <person name="Sadzewicz L."/>
            <person name="Zhao X."/>
            <person name="Boylan J."/>
            <person name="Ott S."/>
            <person name="Bowen H."/>
            <person name="Vavikolanu K."/>
            <person name="Mehta A."/>
            <person name="Aluvathingal J."/>
            <person name="Nadendla S."/>
            <person name="Lowell S."/>
            <person name="Myers T."/>
            <person name="Yan Y."/>
            <person name="Sichtig H."/>
        </authorList>
    </citation>
    <scope>NUCLEOTIDE SEQUENCE [LARGE SCALE GENOMIC DNA]</scope>
    <source>
        <strain evidence="10 11">FDAARGOS_985</strain>
    </source>
</reference>
<dbReference type="EMBL" id="CP066065">
    <property type="protein sequence ID" value="QQC44580.1"/>
    <property type="molecule type" value="Genomic_DNA"/>
</dbReference>
<dbReference type="NCBIfam" id="TIGR01027">
    <property type="entry name" value="proB"/>
    <property type="match status" value="1"/>
</dbReference>
<dbReference type="EC" id="2.7.2.11" evidence="8"/>
<accession>A0AAP9Y9D1</accession>
<dbReference type="GO" id="GO:0005524">
    <property type="term" value="F:ATP binding"/>
    <property type="evidence" value="ECO:0007669"/>
    <property type="project" value="UniProtKB-KW"/>
</dbReference>
<dbReference type="InterPro" id="IPR019797">
    <property type="entry name" value="Glutamate_5-kinase_CS"/>
</dbReference>
<evidence type="ECO:0000313" key="10">
    <source>
        <dbReference type="EMBL" id="QQC44580.1"/>
    </source>
</evidence>
<dbReference type="Pfam" id="PF00696">
    <property type="entry name" value="AA_kinase"/>
    <property type="match status" value="1"/>
</dbReference>
<dbReference type="GO" id="GO:0003723">
    <property type="term" value="F:RNA binding"/>
    <property type="evidence" value="ECO:0007669"/>
    <property type="project" value="InterPro"/>
</dbReference>
<dbReference type="Gene3D" id="2.30.130.10">
    <property type="entry name" value="PUA domain"/>
    <property type="match status" value="1"/>
</dbReference>
<evidence type="ECO:0000256" key="1">
    <source>
        <dbReference type="ARBA" id="ARBA00022490"/>
    </source>
</evidence>
<proteinExistence type="inferred from homology"/>
<feature type="binding site" evidence="8">
    <location>
        <begin position="213"/>
        <end position="219"/>
    </location>
    <ligand>
        <name>ATP</name>
        <dbReference type="ChEBI" id="CHEBI:30616"/>
    </ligand>
</feature>
<evidence type="ECO:0000256" key="8">
    <source>
        <dbReference type="HAMAP-Rule" id="MF_00456"/>
    </source>
</evidence>
<organism evidence="10 11">
    <name type="scientific">Schaalia meyeri</name>
    <dbReference type="NCBI Taxonomy" id="52773"/>
    <lineage>
        <taxon>Bacteria</taxon>
        <taxon>Bacillati</taxon>
        <taxon>Actinomycetota</taxon>
        <taxon>Actinomycetes</taxon>
        <taxon>Actinomycetales</taxon>
        <taxon>Actinomycetaceae</taxon>
        <taxon>Schaalia</taxon>
    </lineage>
</organism>
<keyword evidence="2 8" id="KW-0028">Amino-acid biosynthesis</keyword>
<dbReference type="GO" id="GO:0004349">
    <property type="term" value="F:glutamate 5-kinase activity"/>
    <property type="evidence" value="ECO:0007669"/>
    <property type="project" value="UniProtKB-UniRule"/>
</dbReference>
<dbReference type="PRINTS" id="PR00474">
    <property type="entry name" value="GLU5KINASE"/>
</dbReference>
<keyword evidence="6 8" id="KW-0418">Kinase</keyword>
<dbReference type="PROSITE" id="PS50890">
    <property type="entry name" value="PUA"/>
    <property type="match status" value="1"/>
</dbReference>
<keyword evidence="5 8" id="KW-0547">Nucleotide-binding</keyword>
<dbReference type="RefSeq" id="WP_050694616.1">
    <property type="nucleotide sequence ID" value="NZ_CP012072.1"/>
</dbReference>
<feature type="binding site" evidence="8">
    <location>
        <begin position="172"/>
        <end position="173"/>
    </location>
    <ligand>
        <name>ATP</name>
        <dbReference type="ChEBI" id="CHEBI:30616"/>
    </ligand>
</feature>
<dbReference type="KEGG" id="amy:ADJ76_02305"/>
<gene>
    <name evidence="8" type="primary">proB</name>
    <name evidence="10" type="ORF">I6H42_04135</name>
</gene>
<dbReference type="InterPro" id="IPR002478">
    <property type="entry name" value="PUA"/>
</dbReference>
<dbReference type="InterPro" id="IPR041739">
    <property type="entry name" value="G5K_ProB"/>
</dbReference>
<dbReference type="GO" id="GO:0005829">
    <property type="term" value="C:cytosol"/>
    <property type="evidence" value="ECO:0007669"/>
    <property type="project" value="TreeGrafter"/>
</dbReference>
<dbReference type="CDD" id="cd04242">
    <property type="entry name" value="AAK_G5K_ProB"/>
    <property type="match status" value="1"/>
</dbReference>
<feature type="domain" description="PUA" evidence="9">
    <location>
        <begin position="276"/>
        <end position="349"/>
    </location>
</feature>